<name>A0AA48II38_9TREE</name>
<dbReference type="InterPro" id="IPR016181">
    <property type="entry name" value="Acyl_CoA_acyltransferase"/>
</dbReference>
<organism evidence="2 3">
    <name type="scientific">Cutaneotrichosporon cavernicola</name>
    <dbReference type="NCBI Taxonomy" id="279322"/>
    <lineage>
        <taxon>Eukaryota</taxon>
        <taxon>Fungi</taxon>
        <taxon>Dikarya</taxon>
        <taxon>Basidiomycota</taxon>
        <taxon>Agaricomycotina</taxon>
        <taxon>Tremellomycetes</taxon>
        <taxon>Trichosporonales</taxon>
        <taxon>Trichosporonaceae</taxon>
        <taxon>Cutaneotrichosporon</taxon>
    </lineage>
</organism>
<dbReference type="Gene3D" id="3.40.630.30">
    <property type="match status" value="1"/>
</dbReference>
<reference evidence="2" key="1">
    <citation type="journal article" date="2023" name="BMC Genomics">
        <title>Chromosome-level genome assemblies of Cutaneotrichosporon spp. (Trichosporonales, Basidiomycota) reveal imbalanced evolution between nucleotide sequences and chromosome synteny.</title>
        <authorList>
            <person name="Kobayashi Y."/>
            <person name="Kayamori A."/>
            <person name="Aoki K."/>
            <person name="Shiwa Y."/>
            <person name="Matsutani M."/>
            <person name="Fujita N."/>
            <person name="Sugita T."/>
            <person name="Iwasaki W."/>
            <person name="Tanaka N."/>
            <person name="Takashima M."/>
        </authorList>
    </citation>
    <scope>NUCLEOTIDE SEQUENCE</scope>
    <source>
        <strain evidence="2">HIS019</strain>
    </source>
</reference>
<feature type="domain" description="N-acetyltransferase" evidence="1">
    <location>
        <begin position="2"/>
        <end position="182"/>
    </location>
</feature>
<dbReference type="InterPro" id="IPR000182">
    <property type="entry name" value="GNAT_dom"/>
</dbReference>
<sequence>MVDITSYTPGAPTEALHAIWQATLGTNPPYVLPHSKLHALLNYPTARVFVASLSEEVVGWALTYTIRSGCAPDPKSQHLRGGLAVLLVHPNHQKQGIGSTIHSTAIEYLETAVRGSFTLSSPPAKEGAIQLGSAFPRIFPGVPESLQHEAGFFQKRGWNLGERAIDLYGALPPTVELGRFIALAEERGVSFRPATAGDRQEVMEMEYAEFGAFCGWPDLFPIFFDAGREADIYLALREGRVIGATIAAMPGSPAHERLAWPDTLGMSPYKLG</sequence>
<dbReference type="KEGG" id="ccac:CcaHIS019_0109810"/>
<dbReference type="PROSITE" id="PS51186">
    <property type="entry name" value="GNAT"/>
    <property type="match status" value="1"/>
</dbReference>
<keyword evidence="3" id="KW-1185">Reference proteome</keyword>
<dbReference type="GeneID" id="85492134"/>
<dbReference type="Proteomes" id="UP001233271">
    <property type="component" value="Chromosome 1"/>
</dbReference>
<evidence type="ECO:0000313" key="3">
    <source>
        <dbReference type="Proteomes" id="UP001233271"/>
    </source>
</evidence>
<proteinExistence type="predicted"/>
<dbReference type="GO" id="GO:0016747">
    <property type="term" value="F:acyltransferase activity, transferring groups other than amino-acyl groups"/>
    <property type="evidence" value="ECO:0007669"/>
    <property type="project" value="InterPro"/>
</dbReference>
<dbReference type="RefSeq" id="XP_060453529.1">
    <property type="nucleotide sequence ID" value="XM_060604299.1"/>
</dbReference>
<protein>
    <recommendedName>
        <fullName evidence="1">N-acetyltransferase domain-containing protein</fullName>
    </recommendedName>
</protein>
<gene>
    <name evidence="2" type="ORF">CcaverHIS019_0109810</name>
</gene>
<dbReference type="EMBL" id="AP028212">
    <property type="protein sequence ID" value="BEI88263.1"/>
    <property type="molecule type" value="Genomic_DNA"/>
</dbReference>
<dbReference type="SUPFAM" id="SSF55729">
    <property type="entry name" value="Acyl-CoA N-acyltransferases (Nat)"/>
    <property type="match status" value="2"/>
</dbReference>
<dbReference type="CDD" id="cd04301">
    <property type="entry name" value="NAT_SF"/>
    <property type="match status" value="1"/>
</dbReference>
<accession>A0AA48II38</accession>
<evidence type="ECO:0000259" key="1">
    <source>
        <dbReference type="PROSITE" id="PS51186"/>
    </source>
</evidence>
<evidence type="ECO:0000313" key="2">
    <source>
        <dbReference type="EMBL" id="BEI88263.1"/>
    </source>
</evidence>
<dbReference type="AlphaFoldDB" id="A0AA48II38"/>
<dbReference type="Pfam" id="PF00583">
    <property type="entry name" value="Acetyltransf_1"/>
    <property type="match status" value="1"/>
</dbReference>